<evidence type="ECO:0000256" key="3">
    <source>
        <dbReference type="ARBA" id="ARBA00019082"/>
    </source>
</evidence>
<accession>A0ABR1V5W7</accession>
<dbReference type="RefSeq" id="XP_066662444.1">
    <property type="nucleotide sequence ID" value="XM_066816752.1"/>
</dbReference>
<evidence type="ECO:0000256" key="11">
    <source>
        <dbReference type="ARBA" id="ARBA00023264"/>
    </source>
</evidence>
<feature type="transmembrane region" description="Helical" evidence="15">
    <location>
        <begin position="258"/>
        <end position="278"/>
    </location>
</feature>
<feature type="compositionally biased region" description="Polar residues" evidence="14">
    <location>
        <begin position="86"/>
        <end position="105"/>
    </location>
</feature>
<reference evidence="16 17" key="1">
    <citation type="submission" date="2023-01" db="EMBL/GenBank/DDBJ databases">
        <title>Analysis of 21 Apiospora genomes using comparative genomics revels a genus with tremendous synthesis potential of carbohydrate active enzymes and secondary metabolites.</title>
        <authorList>
            <person name="Sorensen T."/>
        </authorList>
    </citation>
    <scope>NUCLEOTIDE SEQUENCE [LARGE SCALE GENOMIC DNA]</scope>
    <source>
        <strain evidence="16 17">CBS 114990</strain>
    </source>
</reference>
<feature type="region of interest" description="Disordered" evidence="14">
    <location>
        <begin position="36"/>
        <end position="106"/>
    </location>
</feature>
<keyword evidence="13" id="KW-0175">Coiled coil</keyword>
<sequence length="600" mass="67830">MADVLVLRGANAPRRVSFRNDLERYPLHTIAEMANLGSDPMPIPAAKSDGGLTDGDTAATSDGAGTPPLAASSLEPAVGDTPILEPQQSPRLSRNPSFSSNNSYQEDWDAFPPLDRLTVLDLLGNFALPQQLEKIQRGLSAQREKVRKSRAALKSKSQGAKERMVEEWRRRVPSAEEQLDRYRSRMEKSVEKLGNQWNDTKVITLREKVSFICAVMNIFISGYLIGGYPEYFHIWYSAQLAYFMPIRFFTYRRRGYHYFLADLCYFVNFLLFFSIWVFPSSKRLFTAAYCLAFGNNAVAIILWRNSLVFHSFDKVTSLFIHIMPCATLHCIVHLLTPKVQQAKFPAVWAVKTAPTGSATAYANIFSMLGWSTVPYLVWQLSYYFLITVRRREKIAAGRPTSYTWLRKSYAKTWIGKIVLSLPNALQEPAFMFVQYAYAVLTMIPCSLWFYSRWASGTFLVVVFSWSIYNGSTFYIDVFGKRFQKELENMKAEVQKWQSSPEMMLQSPLLTPMPDGKPAPLDAAAAAFRQEDRAAKESTIRVVDPATSKSMDVDQIPMLNDEKTQPADAERESDVISTSIDADSGARDVTRERKSHATGAS</sequence>
<evidence type="ECO:0000313" key="17">
    <source>
        <dbReference type="Proteomes" id="UP001433268"/>
    </source>
</evidence>
<evidence type="ECO:0000256" key="1">
    <source>
        <dbReference type="ARBA" id="ARBA00004141"/>
    </source>
</evidence>
<comment type="caution">
    <text evidence="16">The sequence shown here is derived from an EMBL/GenBank/DDBJ whole genome shotgun (WGS) entry which is preliminary data.</text>
</comment>
<evidence type="ECO:0000256" key="10">
    <source>
        <dbReference type="ARBA" id="ARBA00023209"/>
    </source>
</evidence>
<keyword evidence="7 15" id="KW-1133">Transmembrane helix</keyword>
<keyword evidence="9 15" id="KW-0472">Membrane</keyword>
<proteinExistence type="inferred from homology"/>
<feature type="transmembrane region" description="Helical" evidence="15">
    <location>
        <begin position="209"/>
        <end position="228"/>
    </location>
</feature>
<keyword evidence="12" id="KW-0012">Acyltransferase</keyword>
<dbReference type="PANTHER" id="PTHR31201:SF1">
    <property type="entry name" value="GLYCEROPHOSPHOCHOLINE ACYLTRANSFERASE 1"/>
    <property type="match status" value="1"/>
</dbReference>
<keyword evidence="17" id="KW-1185">Reference proteome</keyword>
<evidence type="ECO:0000256" key="5">
    <source>
        <dbReference type="ARBA" id="ARBA00022679"/>
    </source>
</evidence>
<dbReference type="GeneID" id="92049812"/>
<protein>
    <recommendedName>
        <fullName evidence="3">Glycerophosphocholine acyltransferase 1</fullName>
    </recommendedName>
</protein>
<dbReference type="PANTHER" id="PTHR31201">
    <property type="entry name" value="OS01G0585100 PROTEIN"/>
    <property type="match status" value="1"/>
</dbReference>
<gene>
    <name evidence="16" type="ORF">PG997_012438</name>
</gene>
<name>A0ABR1V5W7_9PEZI</name>
<feature type="transmembrane region" description="Helical" evidence="15">
    <location>
        <begin position="364"/>
        <end position="385"/>
    </location>
</feature>
<organism evidence="16 17">
    <name type="scientific">Apiospora hydei</name>
    <dbReference type="NCBI Taxonomy" id="1337664"/>
    <lineage>
        <taxon>Eukaryota</taxon>
        <taxon>Fungi</taxon>
        <taxon>Dikarya</taxon>
        <taxon>Ascomycota</taxon>
        <taxon>Pezizomycotina</taxon>
        <taxon>Sordariomycetes</taxon>
        <taxon>Xylariomycetidae</taxon>
        <taxon>Amphisphaeriales</taxon>
        <taxon>Apiosporaceae</taxon>
        <taxon>Apiospora</taxon>
    </lineage>
</organism>
<feature type="transmembrane region" description="Helical" evidence="15">
    <location>
        <begin position="315"/>
        <end position="335"/>
    </location>
</feature>
<keyword evidence="8" id="KW-0443">Lipid metabolism</keyword>
<evidence type="ECO:0000313" key="16">
    <source>
        <dbReference type="EMBL" id="KAK8065691.1"/>
    </source>
</evidence>
<feature type="region of interest" description="Disordered" evidence="14">
    <location>
        <begin position="552"/>
        <end position="600"/>
    </location>
</feature>
<feature type="transmembrane region" description="Helical" evidence="15">
    <location>
        <begin position="429"/>
        <end position="450"/>
    </location>
</feature>
<evidence type="ECO:0000256" key="2">
    <source>
        <dbReference type="ARBA" id="ARBA00006675"/>
    </source>
</evidence>
<feature type="transmembrane region" description="Helical" evidence="15">
    <location>
        <begin position="284"/>
        <end position="303"/>
    </location>
</feature>
<keyword evidence="6 15" id="KW-0812">Transmembrane</keyword>
<feature type="transmembrane region" description="Helical" evidence="15">
    <location>
        <begin position="234"/>
        <end position="251"/>
    </location>
</feature>
<dbReference type="Pfam" id="PF10998">
    <property type="entry name" value="DUF2838"/>
    <property type="match status" value="1"/>
</dbReference>
<keyword evidence="4" id="KW-0444">Lipid biosynthesis</keyword>
<evidence type="ECO:0000256" key="8">
    <source>
        <dbReference type="ARBA" id="ARBA00023098"/>
    </source>
</evidence>
<dbReference type="InterPro" id="IPR021261">
    <property type="entry name" value="GPCAT"/>
</dbReference>
<evidence type="ECO:0000256" key="6">
    <source>
        <dbReference type="ARBA" id="ARBA00022692"/>
    </source>
</evidence>
<feature type="coiled-coil region" evidence="13">
    <location>
        <begin position="165"/>
        <end position="192"/>
    </location>
</feature>
<evidence type="ECO:0000256" key="12">
    <source>
        <dbReference type="ARBA" id="ARBA00023315"/>
    </source>
</evidence>
<keyword evidence="11" id="KW-1208">Phospholipid metabolism</keyword>
<dbReference type="Proteomes" id="UP001433268">
    <property type="component" value="Unassembled WGS sequence"/>
</dbReference>
<evidence type="ECO:0000256" key="4">
    <source>
        <dbReference type="ARBA" id="ARBA00022516"/>
    </source>
</evidence>
<feature type="compositionally biased region" description="Basic and acidic residues" evidence="14">
    <location>
        <begin position="559"/>
        <end position="573"/>
    </location>
</feature>
<dbReference type="EMBL" id="JAQQWN010000009">
    <property type="protein sequence ID" value="KAK8065691.1"/>
    <property type="molecule type" value="Genomic_DNA"/>
</dbReference>
<keyword evidence="10" id="KW-0594">Phospholipid biosynthesis</keyword>
<feature type="transmembrane region" description="Helical" evidence="15">
    <location>
        <begin position="456"/>
        <end position="475"/>
    </location>
</feature>
<comment type="subcellular location">
    <subcellularLocation>
        <location evidence="1">Membrane</location>
        <topology evidence="1">Multi-pass membrane protein</topology>
    </subcellularLocation>
</comment>
<evidence type="ECO:0000256" key="15">
    <source>
        <dbReference type="SAM" id="Phobius"/>
    </source>
</evidence>
<keyword evidence="5" id="KW-0808">Transferase</keyword>
<comment type="similarity">
    <text evidence="2">Belongs to the GPC1 family.</text>
</comment>
<evidence type="ECO:0000256" key="14">
    <source>
        <dbReference type="SAM" id="MobiDB-lite"/>
    </source>
</evidence>
<evidence type="ECO:0000256" key="7">
    <source>
        <dbReference type="ARBA" id="ARBA00022989"/>
    </source>
</evidence>
<evidence type="ECO:0000256" key="13">
    <source>
        <dbReference type="SAM" id="Coils"/>
    </source>
</evidence>
<evidence type="ECO:0000256" key="9">
    <source>
        <dbReference type="ARBA" id="ARBA00023136"/>
    </source>
</evidence>